<dbReference type="Pfam" id="PF00403">
    <property type="entry name" value="HMA"/>
    <property type="match status" value="2"/>
</dbReference>
<dbReference type="PRINTS" id="PR00941">
    <property type="entry name" value="CDATPASE"/>
</dbReference>
<accession>A0ABV2TG17</accession>
<feature type="transmembrane region" description="Helical" evidence="10">
    <location>
        <begin position="194"/>
        <end position="212"/>
    </location>
</feature>
<name>A0ABV2TG17_9RHOO</name>
<dbReference type="InterPro" id="IPR027256">
    <property type="entry name" value="P-typ_ATPase_IB"/>
</dbReference>
<reference evidence="12 13" key="1">
    <citation type="submission" date="2024-07" db="EMBL/GenBank/DDBJ databases">
        <title>Uliginosibacterium flavum JJ3220;KACC:17644.</title>
        <authorList>
            <person name="Kim M.K."/>
        </authorList>
    </citation>
    <scope>NUCLEOTIDE SEQUENCE [LARGE SCALE GENOMIC DNA]</scope>
    <source>
        <strain evidence="12 13">KACC:17644</strain>
    </source>
</reference>
<dbReference type="SUPFAM" id="SSF55008">
    <property type="entry name" value="HMA, heavy metal-associated domain"/>
    <property type="match status" value="2"/>
</dbReference>
<feature type="transmembrane region" description="Helical" evidence="10">
    <location>
        <begin position="252"/>
        <end position="270"/>
    </location>
</feature>
<comment type="similarity">
    <text evidence="2 10">Belongs to the cation transport ATPase (P-type) (TC 3.A.3) family. Type IB subfamily.</text>
</comment>
<sequence length="793" mass="82522">MNAPAPAPASVHFSLPIEGMTCASCSTRLEKMLRATPGVAEATVNLASERASVSGEVALEAVLATITRAGFEVPERTLDLNVLGMTCASCVGRVEKALLKVAGVSAADVNLATESARVHTRLDADPAPLLAALLRAGFDGSVRENAAESDSSDGLSAKQSWERLALVLSIALSLPLVLPMLGELWGAHWMLPGWLQLALATPVQFVFGARFYRAGWKALRAGSGNMDLLVALGTSAAYGLSLYQWLAGGMHLYFEAAAVVITLVQLGKWLESRAKRQTTAAIRALQALRPATARVRSADGEKEIPIGQLRVNDIVIVRPGERIAADGVLIEGESHIDEALITGESLPVAKSPGAVLIGGSVNGEGLIALRTTAVGAQTALARIIELVENAQAKKAPIQHLVDQVAAVFVPVVLVIALATLLGWGFAAGDWQQAILNAVAVLVIACPCALGLATPTAIMAGTGVAAKHGILIRDAEALEIAHRVQVVAFDKTGTLTLGKPTLAAIESDCDDALAIAAALQAGSEHPLAHAVVLAAKDLTLPTASGVKAEAGRGIRGSIGARDYALGSLRWMEELGFKREELTVQAAVHQAQGHTASWLADITETPKLLALLAFGDQPRAEARDAVAALKAAGIRPVLLTGDHATSAAAIAQQLGIKDVRAEVLPADKARIVGELREAYGTVAMVGDGINDAPALAAADVGIAMGSGTDVAMGAAGITLMQADPRRVMDAIDISRRTTTKIRQNLFWAFIYNLIGIPLAAAGLLNPVIAGAAMAFSSVSVVTNALLLKRWHGRRF</sequence>
<feature type="transmembrane region" description="Helical" evidence="10">
    <location>
        <begin position="404"/>
        <end position="427"/>
    </location>
</feature>
<comment type="caution">
    <text evidence="12">The sequence shown here is derived from an EMBL/GenBank/DDBJ whole genome shotgun (WGS) entry which is preliminary data.</text>
</comment>
<evidence type="ECO:0000256" key="5">
    <source>
        <dbReference type="ARBA" id="ARBA00022741"/>
    </source>
</evidence>
<dbReference type="InterPro" id="IPR006121">
    <property type="entry name" value="HMA_dom"/>
</dbReference>
<dbReference type="InterPro" id="IPR001757">
    <property type="entry name" value="P_typ_ATPase"/>
</dbReference>
<dbReference type="PROSITE" id="PS01047">
    <property type="entry name" value="HMA_1"/>
    <property type="match status" value="2"/>
</dbReference>
<dbReference type="InterPro" id="IPR044492">
    <property type="entry name" value="P_typ_ATPase_HD_dom"/>
</dbReference>
<dbReference type="NCBIfam" id="TIGR01494">
    <property type="entry name" value="ATPase_P-type"/>
    <property type="match status" value="1"/>
</dbReference>
<feature type="transmembrane region" description="Helical" evidence="10">
    <location>
        <begin position="742"/>
        <end position="759"/>
    </location>
</feature>
<evidence type="ECO:0000256" key="10">
    <source>
        <dbReference type="RuleBase" id="RU362081"/>
    </source>
</evidence>
<feature type="domain" description="HMA" evidence="11">
    <location>
        <begin position="76"/>
        <end position="141"/>
    </location>
</feature>
<evidence type="ECO:0000259" key="11">
    <source>
        <dbReference type="PROSITE" id="PS50846"/>
    </source>
</evidence>
<dbReference type="Gene3D" id="3.40.50.1000">
    <property type="entry name" value="HAD superfamily/HAD-like"/>
    <property type="match status" value="1"/>
</dbReference>
<evidence type="ECO:0000256" key="7">
    <source>
        <dbReference type="ARBA" id="ARBA00022967"/>
    </source>
</evidence>
<dbReference type="PANTHER" id="PTHR43520">
    <property type="entry name" value="ATP7, ISOFORM B"/>
    <property type="match status" value="1"/>
</dbReference>
<dbReference type="InterPro" id="IPR017969">
    <property type="entry name" value="Heavy-metal-associated_CS"/>
</dbReference>
<evidence type="ECO:0000313" key="13">
    <source>
        <dbReference type="Proteomes" id="UP001549691"/>
    </source>
</evidence>
<keyword evidence="8 10" id="KW-1133">Transmembrane helix</keyword>
<dbReference type="SFLD" id="SFLDF00027">
    <property type="entry name" value="p-type_atpase"/>
    <property type="match status" value="1"/>
</dbReference>
<dbReference type="RefSeq" id="WP_354599318.1">
    <property type="nucleotide sequence ID" value="NZ_JBEWZI010000001.1"/>
</dbReference>
<evidence type="ECO:0000313" key="12">
    <source>
        <dbReference type="EMBL" id="MET7012860.1"/>
    </source>
</evidence>
<evidence type="ECO:0000256" key="3">
    <source>
        <dbReference type="ARBA" id="ARBA00022692"/>
    </source>
</evidence>
<dbReference type="InterPro" id="IPR036163">
    <property type="entry name" value="HMA_dom_sf"/>
</dbReference>
<dbReference type="PROSITE" id="PS50846">
    <property type="entry name" value="HMA_2"/>
    <property type="match status" value="2"/>
</dbReference>
<keyword evidence="4 10" id="KW-0479">Metal-binding</keyword>
<dbReference type="PROSITE" id="PS01229">
    <property type="entry name" value="COF_2"/>
    <property type="match status" value="1"/>
</dbReference>
<comment type="subcellular location">
    <subcellularLocation>
        <location evidence="10">Cell membrane</location>
    </subcellularLocation>
    <subcellularLocation>
        <location evidence="1">Endomembrane system</location>
        <topology evidence="1">Multi-pass membrane protein</topology>
    </subcellularLocation>
</comment>
<dbReference type="Gene3D" id="2.70.150.10">
    <property type="entry name" value="Calcium-transporting ATPase, cytoplasmic transduction domain A"/>
    <property type="match status" value="1"/>
</dbReference>
<dbReference type="Gene3D" id="3.30.70.100">
    <property type="match status" value="2"/>
</dbReference>
<proteinExistence type="inferred from homology"/>
<keyword evidence="5 10" id="KW-0547">Nucleotide-binding</keyword>
<gene>
    <name evidence="12" type="ORF">ABXR19_01580</name>
</gene>
<dbReference type="Proteomes" id="UP001549691">
    <property type="component" value="Unassembled WGS sequence"/>
</dbReference>
<feature type="domain" description="HMA" evidence="11">
    <location>
        <begin position="11"/>
        <end position="74"/>
    </location>
</feature>
<dbReference type="PANTHER" id="PTHR43520:SF8">
    <property type="entry name" value="P-TYPE CU(+) TRANSPORTER"/>
    <property type="match status" value="1"/>
</dbReference>
<dbReference type="SUPFAM" id="SSF81653">
    <property type="entry name" value="Calcium ATPase, transduction domain A"/>
    <property type="match status" value="1"/>
</dbReference>
<feature type="transmembrane region" description="Helical" evidence="10">
    <location>
        <begin position="433"/>
        <end position="452"/>
    </location>
</feature>
<keyword evidence="7" id="KW-1278">Translocase</keyword>
<dbReference type="NCBIfam" id="TIGR01525">
    <property type="entry name" value="ATPase-IB_hvy"/>
    <property type="match status" value="1"/>
</dbReference>
<dbReference type="SUPFAM" id="SSF56784">
    <property type="entry name" value="HAD-like"/>
    <property type="match status" value="1"/>
</dbReference>
<keyword evidence="10" id="KW-1003">Cell membrane</keyword>
<dbReference type="InterPro" id="IPR036412">
    <property type="entry name" value="HAD-like_sf"/>
</dbReference>
<protein>
    <submittedName>
        <fullName evidence="12">Heavy metal translocating P-type ATPase</fullName>
    </submittedName>
</protein>
<evidence type="ECO:0000256" key="1">
    <source>
        <dbReference type="ARBA" id="ARBA00004127"/>
    </source>
</evidence>
<dbReference type="Gene3D" id="3.40.1110.10">
    <property type="entry name" value="Calcium-transporting ATPase, cytoplasmic domain N"/>
    <property type="match status" value="1"/>
</dbReference>
<feature type="transmembrane region" description="Helical" evidence="10">
    <location>
        <begin position="224"/>
        <end position="246"/>
    </location>
</feature>
<feature type="transmembrane region" description="Helical" evidence="10">
    <location>
        <begin position="765"/>
        <end position="785"/>
    </location>
</feature>
<dbReference type="EMBL" id="JBEWZI010000001">
    <property type="protein sequence ID" value="MET7012860.1"/>
    <property type="molecule type" value="Genomic_DNA"/>
</dbReference>
<evidence type="ECO:0000256" key="2">
    <source>
        <dbReference type="ARBA" id="ARBA00006024"/>
    </source>
</evidence>
<dbReference type="CDD" id="cd00371">
    <property type="entry name" value="HMA"/>
    <property type="match status" value="2"/>
</dbReference>
<evidence type="ECO:0000256" key="6">
    <source>
        <dbReference type="ARBA" id="ARBA00022840"/>
    </source>
</evidence>
<dbReference type="NCBIfam" id="TIGR01511">
    <property type="entry name" value="ATPase-IB1_Cu"/>
    <property type="match status" value="1"/>
</dbReference>
<dbReference type="PROSITE" id="PS00154">
    <property type="entry name" value="ATPASE_E1_E2"/>
    <property type="match status" value="1"/>
</dbReference>
<dbReference type="Pfam" id="PF00702">
    <property type="entry name" value="Hydrolase"/>
    <property type="match status" value="1"/>
</dbReference>
<keyword evidence="6 10" id="KW-0067">ATP-binding</keyword>
<keyword evidence="3 10" id="KW-0812">Transmembrane</keyword>
<dbReference type="Pfam" id="PF00122">
    <property type="entry name" value="E1-E2_ATPase"/>
    <property type="match status" value="1"/>
</dbReference>
<evidence type="ECO:0000256" key="8">
    <source>
        <dbReference type="ARBA" id="ARBA00022989"/>
    </source>
</evidence>
<dbReference type="SFLD" id="SFLDG00002">
    <property type="entry name" value="C1.7:_P-type_atpase_like"/>
    <property type="match status" value="1"/>
</dbReference>
<dbReference type="CDD" id="cd02094">
    <property type="entry name" value="P-type_ATPase_Cu-like"/>
    <property type="match status" value="1"/>
</dbReference>
<keyword evidence="13" id="KW-1185">Reference proteome</keyword>
<organism evidence="12 13">
    <name type="scientific">Uliginosibacterium flavum</name>
    <dbReference type="NCBI Taxonomy" id="1396831"/>
    <lineage>
        <taxon>Bacteria</taxon>
        <taxon>Pseudomonadati</taxon>
        <taxon>Pseudomonadota</taxon>
        <taxon>Betaproteobacteria</taxon>
        <taxon>Rhodocyclales</taxon>
        <taxon>Zoogloeaceae</taxon>
        <taxon>Uliginosibacterium</taxon>
    </lineage>
</organism>
<dbReference type="InterPro" id="IPR059000">
    <property type="entry name" value="ATPase_P-type_domA"/>
</dbReference>
<dbReference type="InterPro" id="IPR023214">
    <property type="entry name" value="HAD_sf"/>
</dbReference>
<dbReference type="InterPro" id="IPR023299">
    <property type="entry name" value="ATPase_P-typ_cyto_dom_N"/>
</dbReference>
<dbReference type="PRINTS" id="PR00119">
    <property type="entry name" value="CATATPASE"/>
</dbReference>
<dbReference type="InterPro" id="IPR023298">
    <property type="entry name" value="ATPase_P-typ_TM_dom_sf"/>
</dbReference>
<dbReference type="InterPro" id="IPR018303">
    <property type="entry name" value="ATPase_P-typ_P_site"/>
</dbReference>
<dbReference type="InterPro" id="IPR008250">
    <property type="entry name" value="ATPase_P-typ_transduc_dom_A_sf"/>
</dbReference>
<evidence type="ECO:0000256" key="4">
    <source>
        <dbReference type="ARBA" id="ARBA00022723"/>
    </source>
</evidence>
<keyword evidence="9 10" id="KW-0472">Membrane</keyword>
<evidence type="ECO:0000256" key="9">
    <source>
        <dbReference type="ARBA" id="ARBA00023136"/>
    </source>
</evidence>
<dbReference type="SFLD" id="SFLDS00003">
    <property type="entry name" value="Haloacid_Dehalogenase"/>
    <property type="match status" value="1"/>
</dbReference>
<dbReference type="SUPFAM" id="SSF81665">
    <property type="entry name" value="Calcium ATPase, transmembrane domain M"/>
    <property type="match status" value="1"/>
</dbReference>